<reference evidence="4" key="1">
    <citation type="submission" date="2013-07" db="EMBL/GenBank/DDBJ databases">
        <title>Sub-species coevolution in mutualistic symbiosis.</title>
        <authorList>
            <person name="Murfin K."/>
            <person name="Klassen J."/>
            <person name="Lee M."/>
            <person name="Forst S."/>
            <person name="Stock P."/>
            <person name="Goodrich-Blair H."/>
        </authorList>
    </citation>
    <scope>NUCLEOTIDE SEQUENCE [LARGE SCALE GENOMIC DNA]</scope>
    <source>
        <strain evidence="4">Oregonense</strain>
    </source>
</reference>
<dbReference type="RefSeq" id="WP_038255394.1">
    <property type="nucleotide sequence ID" value="NZ_CAWLUU010000144.1"/>
</dbReference>
<dbReference type="InterPro" id="IPR036322">
    <property type="entry name" value="WD40_repeat_dom_sf"/>
</dbReference>
<name>A0A077P1P1_XENBV</name>
<dbReference type="InterPro" id="IPR050349">
    <property type="entry name" value="WD_LIS1/nudF_dynein_reg"/>
</dbReference>
<comment type="caution">
    <text evidence="4">The sequence shown here is derived from an EMBL/GenBank/DDBJ whole genome shotgun (WGS) entry which is preliminary data.</text>
</comment>
<dbReference type="InterPro" id="IPR015943">
    <property type="entry name" value="WD40/YVTN_repeat-like_dom_sf"/>
</dbReference>
<dbReference type="HOGENOM" id="CLU_2345960_0_0_6"/>
<gene>
    <name evidence="4" type="ORF">XBO1_1640002</name>
</gene>
<dbReference type="Pfam" id="PF00400">
    <property type="entry name" value="WD40"/>
    <property type="match status" value="2"/>
</dbReference>
<proteinExistence type="predicted"/>
<dbReference type="InterPro" id="IPR019775">
    <property type="entry name" value="WD40_repeat_CS"/>
</dbReference>
<accession>A0A077P1P1</accession>
<sequence length="97" mass="11093">MKHFSPISGIASFQERYLATAGYDNQVILWDAKNKQALHRVYHDHLANQCSFSPDGHWLVSASSDYSARIWEVPTMQLKAGREHTLINIHPKKTCAR</sequence>
<dbReference type="PROSITE" id="PS00678">
    <property type="entry name" value="WD_REPEATS_1"/>
    <property type="match status" value="2"/>
</dbReference>
<dbReference type="SUPFAM" id="SSF50978">
    <property type="entry name" value="WD40 repeat-like"/>
    <property type="match status" value="1"/>
</dbReference>
<dbReference type="PROSITE" id="PS50294">
    <property type="entry name" value="WD_REPEATS_REGION"/>
    <property type="match status" value="1"/>
</dbReference>
<evidence type="ECO:0000256" key="1">
    <source>
        <dbReference type="ARBA" id="ARBA00022574"/>
    </source>
</evidence>
<feature type="repeat" description="WD" evidence="3">
    <location>
        <begin position="40"/>
        <end position="73"/>
    </location>
</feature>
<evidence type="ECO:0000256" key="3">
    <source>
        <dbReference type="PROSITE-ProRule" id="PRU00221"/>
    </source>
</evidence>
<evidence type="ECO:0000256" key="2">
    <source>
        <dbReference type="ARBA" id="ARBA00022737"/>
    </source>
</evidence>
<protein>
    <submittedName>
        <fullName evidence="4">Uncharacterized protein</fullName>
    </submittedName>
</protein>
<feature type="repeat" description="WD" evidence="3">
    <location>
        <begin position="1"/>
        <end position="40"/>
    </location>
</feature>
<evidence type="ECO:0000313" key="4">
    <source>
        <dbReference type="EMBL" id="CDH04990.1"/>
    </source>
</evidence>
<keyword evidence="2" id="KW-0677">Repeat</keyword>
<dbReference type="EMBL" id="CBSX010000073">
    <property type="protein sequence ID" value="CDH04990.1"/>
    <property type="molecule type" value="Genomic_DNA"/>
</dbReference>
<dbReference type="PROSITE" id="PS50082">
    <property type="entry name" value="WD_REPEATS_2"/>
    <property type="match status" value="2"/>
</dbReference>
<dbReference type="Gene3D" id="2.130.10.10">
    <property type="entry name" value="YVTN repeat-like/Quinoprotein amine dehydrogenase"/>
    <property type="match status" value="1"/>
</dbReference>
<dbReference type="Proteomes" id="UP000028483">
    <property type="component" value="Unassembled WGS sequence"/>
</dbReference>
<dbReference type="SMART" id="SM00320">
    <property type="entry name" value="WD40"/>
    <property type="match status" value="2"/>
</dbReference>
<dbReference type="AlphaFoldDB" id="A0A077P1P1"/>
<dbReference type="PANTHER" id="PTHR44129">
    <property type="entry name" value="WD REPEAT-CONTAINING PROTEIN POP1"/>
    <property type="match status" value="1"/>
</dbReference>
<organism evidence="4">
    <name type="scientific">Xenorhabdus bovienii str. oregonense</name>
    <dbReference type="NCBI Taxonomy" id="1398202"/>
    <lineage>
        <taxon>Bacteria</taxon>
        <taxon>Pseudomonadati</taxon>
        <taxon>Pseudomonadota</taxon>
        <taxon>Gammaproteobacteria</taxon>
        <taxon>Enterobacterales</taxon>
        <taxon>Morganellaceae</taxon>
        <taxon>Xenorhabdus</taxon>
    </lineage>
</organism>
<dbReference type="InterPro" id="IPR001680">
    <property type="entry name" value="WD40_rpt"/>
</dbReference>
<keyword evidence="1 3" id="KW-0853">WD repeat</keyword>